<dbReference type="NCBIfam" id="TIGR00964">
    <property type="entry name" value="secE_bact"/>
    <property type="match status" value="1"/>
</dbReference>
<dbReference type="RefSeq" id="WP_028528456.1">
    <property type="nucleotide sequence ID" value="NZ_CABLBR010000011.1"/>
</dbReference>
<evidence type="ECO:0000256" key="8">
    <source>
        <dbReference type="SAM" id="Phobius"/>
    </source>
</evidence>
<keyword evidence="4" id="KW-0653">Protein transport</keyword>
<evidence type="ECO:0000313" key="10">
    <source>
        <dbReference type="Proteomes" id="UP001060164"/>
    </source>
</evidence>
<keyword evidence="7 8" id="KW-0472">Membrane</keyword>
<evidence type="ECO:0000256" key="2">
    <source>
        <dbReference type="ARBA" id="ARBA00022448"/>
    </source>
</evidence>
<protein>
    <submittedName>
        <fullName evidence="9">Preprotein translocase subunit SecE</fullName>
    </submittedName>
</protein>
<organism evidence="9 10">
    <name type="scientific">Ruminococcus gauvreauii</name>
    <dbReference type="NCBI Taxonomy" id="438033"/>
    <lineage>
        <taxon>Bacteria</taxon>
        <taxon>Bacillati</taxon>
        <taxon>Bacillota</taxon>
        <taxon>Clostridia</taxon>
        <taxon>Eubacteriales</taxon>
        <taxon>Oscillospiraceae</taxon>
        <taxon>Ruminococcus</taxon>
    </lineage>
</organism>
<reference evidence="9" key="1">
    <citation type="journal article" date="2022" name="Cell">
        <title>Design, construction, and in vivo augmentation of a complex gut microbiome.</title>
        <authorList>
            <person name="Cheng A.G."/>
            <person name="Ho P.Y."/>
            <person name="Aranda-Diaz A."/>
            <person name="Jain S."/>
            <person name="Yu F.B."/>
            <person name="Meng X."/>
            <person name="Wang M."/>
            <person name="Iakiviak M."/>
            <person name="Nagashima K."/>
            <person name="Zhao A."/>
            <person name="Murugkar P."/>
            <person name="Patil A."/>
            <person name="Atabakhsh K."/>
            <person name="Weakley A."/>
            <person name="Yan J."/>
            <person name="Brumbaugh A.R."/>
            <person name="Higginbottom S."/>
            <person name="Dimas A."/>
            <person name="Shiver A.L."/>
            <person name="Deutschbauer A."/>
            <person name="Neff N."/>
            <person name="Sonnenburg J.L."/>
            <person name="Huang K.C."/>
            <person name="Fischbach M.A."/>
        </authorList>
    </citation>
    <scope>NUCLEOTIDE SEQUENCE</scope>
    <source>
        <strain evidence="9">DSM 19829</strain>
    </source>
</reference>
<dbReference type="Proteomes" id="UP001060164">
    <property type="component" value="Chromosome"/>
</dbReference>
<evidence type="ECO:0000256" key="6">
    <source>
        <dbReference type="ARBA" id="ARBA00023010"/>
    </source>
</evidence>
<name>A0ABY5VBQ1_9FIRM</name>
<evidence type="ECO:0000256" key="3">
    <source>
        <dbReference type="ARBA" id="ARBA00022692"/>
    </source>
</evidence>
<dbReference type="InterPro" id="IPR005807">
    <property type="entry name" value="SecE_bac"/>
</dbReference>
<evidence type="ECO:0000256" key="5">
    <source>
        <dbReference type="ARBA" id="ARBA00022989"/>
    </source>
</evidence>
<dbReference type="InterPro" id="IPR001901">
    <property type="entry name" value="Translocase_SecE/Sec61-g"/>
</dbReference>
<accession>A0ABY5VBQ1</accession>
<dbReference type="InterPro" id="IPR038379">
    <property type="entry name" value="SecE_sf"/>
</dbReference>
<keyword evidence="2" id="KW-0813">Transport</keyword>
<evidence type="ECO:0000313" key="9">
    <source>
        <dbReference type="EMBL" id="UWP57961.1"/>
    </source>
</evidence>
<sequence length="65" mass="7210">MAESGKAQKKSWFKGLKSEFKKIIWTDKSTLGKQMAAVVSITVVLGVIIVILDSLVLQFMNLVIK</sequence>
<evidence type="ECO:0000256" key="4">
    <source>
        <dbReference type="ARBA" id="ARBA00022927"/>
    </source>
</evidence>
<keyword evidence="6" id="KW-0811">Translocation</keyword>
<keyword evidence="10" id="KW-1185">Reference proteome</keyword>
<evidence type="ECO:0000256" key="7">
    <source>
        <dbReference type="ARBA" id="ARBA00023136"/>
    </source>
</evidence>
<comment type="subcellular location">
    <subcellularLocation>
        <location evidence="1">Membrane</location>
    </subcellularLocation>
</comment>
<feature type="transmembrane region" description="Helical" evidence="8">
    <location>
        <begin position="35"/>
        <end position="57"/>
    </location>
</feature>
<dbReference type="EMBL" id="CP102290">
    <property type="protein sequence ID" value="UWP57961.1"/>
    <property type="molecule type" value="Genomic_DNA"/>
</dbReference>
<keyword evidence="3 8" id="KW-0812">Transmembrane</keyword>
<evidence type="ECO:0000256" key="1">
    <source>
        <dbReference type="ARBA" id="ARBA00004370"/>
    </source>
</evidence>
<dbReference type="Pfam" id="PF00584">
    <property type="entry name" value="SecE"/>
    <property type="match status" value="1"/>
</dbReference>
<keyword evidence="5 8" id="KW-1133">Transmembrane helix</keyword>
<dbReference type="Gene3D" id="1.20.5.1030">
    <property type="entry name" value="Preprotein translocase secy subunit"/>
    <property type="match status" value="1"/>
</dbReference>
<gene>
    <name evidence="9" type="primary">secE</name>
    <name evidence="9" type="ORF">NQ502_11185</name>
</gene>
<proteinExistence type="predicted"/>